<dbReference type="GO" id="GO:0005737">
    <property type="term" value="C:cytoplasm"/>
    <property type="evidence" value="ECO:0007669"/>
    <property type="project" value="UniProtKB-SubCell"/>
</dbReference>
<comment type="pathway">
    <text evidence="2">Porphyrin-containing compound metabolism; protoporphyrin-IX biosynthesis; 5-aminolevulinate from L-glutamyl-tRNA(Glu): step 2/2.</text>
</comment>
<comment type="cofactor">
    <cofactor evidence="1 7">
        <name>pyridoxal 5'-phosphate</name>
        <dbReference type="ChEBI" id="CHEBI:597326"/>
    </cofactor>
</comment>
<comment type="similarity">
    <text evidence="3 7">Belongs to the class-III pyridoxal-phosphate-dependent aminotransferase family. HemL subfamily.</text>
</comment>
<comment type="catalytic activity">
    <reaction evidence="7">
        <text>(S)-4-amino-5-oxopentanoate = 5-aminolevulinate</text>
        <dbReference type="Rhea" id="RHEA:14265"/>
        <dbReference type="ChEBI" id="CHEBI:57501"/>
        <dbReference type="ChEBI" id="CHEBI:356416"/>
        <dbReference type="EC" id="5.4.3.8"/>
    </reaction>
</comment>
<dbReference type="InterPro" id="IPR004639">
    <property type="entry name" value="4pyrrol_synth_GluAld_NH2Trfase"/>
</dbReference>
<proteinExistence type="inferred from homology"/>
<dbReference type="NCBIfam" id="TIGR00713">
    <property type="entry name" value="hemL"/>
    <property type="match status" value="1"/>
</dbReference>
<name>A0A2H5X930_9BACT</name>
<keyword evidence="7" id="KW-0963">Cytoplasm</keyword>
<evidence type="ECO:0000313" key="8">
    <source>
        <dbReference type="EMBL" id="GBC97685.1"/>
    </source>
</evidence>
<evidence type="ECO:0000256" key="2">
    <source>
        <dbReference type="ARBA" id="ARBA00004819"/>
    </source>
</evidence>
<dbReference type="GO" id="GO:0042286">
    <property type="term" value="F:glutamate-1-semialdehyde 2,1-aminomutase activity"/>
    <property type="evidence" value="ECO:0007669"/>
    <property type="project" value="UniProtKB-UniRule"/>
</dbReference>
<dbReference type="Gene3D" id="3.40.640.10">
    <property type="entry name" value="Type I PLP-dependent aspartate aminotransferase-like (Major domain)"/>
    <property type="match status" value="1"/>
</dbReference>
<comment type="subunit">
    <text evidence="7">Homodimer.</text>
</comment>
<dbReference type="InterPro" id="IPR005814">
    <property type="entry name" value="Aminotrans_3"/>
</dbReference>
<gene>
    <name evidence="8" type="primary">hemL2</name>
    <name evidence="7" type="synonym">hemL</name>
    <name evidence="8" type="ORF">HRbin17_00174</name>
</gene>
<keyword evidence="6 7" id="KW-0627">Porphyrin biosynthesis</keyword>
<reference evidence="9" key="1">
    <citation type="submission" date="2017-09" db="EMBL/GenBank/DDBJ databases">
        <title>Metaegenomics of thermophilic ammonia-oxidizing enrichment culture.</title>
        <authorList>
            <person name="Kato S."/>
            <person name="Suzuki K."/>
        </authorList>
    </citation>
    <scope>NUCLEOTIDE SEQUENCE [LARGE SCALE GENOMIC DNA]</scope>
</reference>
<evidence type="ECO:0000256" key="1">
    <source>
        <dbReference type="ARBA" id="ARBA00001933"/>
    </source>
</evidence>
<evidence type="ECO:0000256" key="6">
    <source>
        <dbReference type="ARBA" id="ARBA00023244"/>
    </source>
</evidence>
<feature type="modified residue" description="N6-(pyridoxal phosphate)lysine" evidence="7">
    <location>
        <position position="267"/>
    </location>
</feature>
<dbReference type="AlphaFoldDB" id="A0A2H5X930"/>
<comment type="caution">
    <text evidence="8">The sequence shown here is derived from an EMBL/GenBank/DDBJ whole genome shotgun (WGS) entry which is preliminary data.</text>
</comment>
<evidence type="ECO:0000313" key="9">
    <source>
        <dbReference type="Proteomes" id="UP000236173"/>
    </source>
</evidence>
<dbReference type="InterPro" id="IPR015424">
    <property type="entry name" value="PyrdxlP-dep_Trfase"/>
</dbReference>
<evidence type="ECO:0000256" key="7">
    <source>
        <dbReference type="HAMAP-Rule" id="MF_00375"/>
    </source>
</evidence>
<protein>
    <recommendedName>
        <fullName evidence="7">Glutamate-1-semialdehyde 2,1-aminomutase</fullName>
        <shortName evidence="7">GSA</shortName>
        <ecNumber evidence="7">5.4.3.8</ecNumber>
    </recommendedName>
    <alternativeName>
        <fullName evidence="7">Glutamate-1-semialdehyde aminotransferase</fullName>
        <shortName evidence="7">GSA-AT</shortName>
    </alternativeName>
</protein>
<comment type="subcellular location">
    <subcellularLocation>
        <location evidence="7">Cytoplasm</location>
    </subcellularLocation>
</comment>
<dbReference type="SUPFAM" id="SSF53383">
    <property type="entry name" value="PLP-dependent transferases"/>
    <property type="match status" value="1"/>
</dbReference>
<dbReference type="GO" id="GO:0006782">
    <property type="term" value="P:protoporphyrinogen IX biosynthetic process"/>
    <property type="evidence" value="ECO:0007669"/>
    <property type="project" value="UniProtKB-UniRule"/>
</dbReference>
<dbReference type="PANTHER" id="PTHR43713">
    <property type="entry name" value="GLUTAMATE-1-SEMIALDEHYDE 2,1-AMINOMUTASE"/>
    <property type="match status" value="1"/>
</dbReference>
<dbReference type="Pfam" id="PF00202">
    <property type="entry name" value="Aminotran_3"/>
    <property type="match status" value="1"/>
</dbReference>
<dbReference type="InterPro" id="IPR015422">
    <property type="entry name" value="PyrdxlP-dep_Trfase_small"/>
</dbReference>
<dbReference type="NCBIfam" id="NF000818">
    <property type="entry name" value="PRK00062.1"/>
    <property type="match status" value="1"/>
</dbReference>
<evidence type="ECO:0000256" key="4">
    <source>
        <dbReference type="ARBA" id="ARBA00022898"/>
    </source>
</evidence>
<dbReference type="Proteomes" id="UP000236173">
    <property type="component" value="Unassembled WGS sequence"/>
</dbReference>
<dbReference type="EMBL" id="BEHT01000002">
    <property type="protein sequence ID" value="GBC97685.1"/>
    <property type="molecule type" value="Genomic_DNA"/>
</dbReference>
<dbReference type="FunFam" id="3.40.640.10:FF:000021">
    <property type="entry name" value="Glutamate-1-semialdehyde 2,1-aminomutase"/>
    <property type="match status" value="1"/>
</dbReference>
<sequence length="429" mass="45776">MTGEGSRALFERAQRLMPGGVNSPVRAFRAVGGVPFFVAKGEGCFLWDVDGNRYADFVCSWGALILGHAHPEVVAAVKAAVERGTTYGAPTELEVRLAEKIRAAFPTMELVRLVNSGTEATMSAIRVARGYTGRSKVIKFEGCYHGHADYLLVKAGSGATTFGMPDSAGVPTSLSQETIVLPYNDVAAFTTVMDALGDQIAAVIVEPIAGNMGVVLPEPEFLQALREQTRKHGAALIFDEVITGFRVTYGGAQHLFGIEPDMTCLGKIVGGGFPLAAYGGRRDLMQMVAPLGAVYQAGTLSGNPVAVTAGLTTLSILERDRPYADLERKTQMLADAVLDAAKQAGVPVHINRIASMFTVFFTDQPVTDYASAKRSDTQRFARFFHTLLARGVFLPPSQFEAAFVSTAHDDATLALVQDAILHAMRAAAS</sequence>
<dbReference type="GO" id="GO:0008483">
    <property type="term" value="F:transaminase activity"/>
    <property type="evidence" value="ECO:0007669"/>
    <property type="project" value="InterPro"/>
</dbReference>
<keyword evidence="4 7" id="KW-0663">Pyridoxal phosphate</keyword>
<dbReference type="Gene3D" id="3.90.1150.10">
    <property type="entry name" value="Aspartate Aminotransferase, domain 1"/>
    <property type="match status" value="1"/>
</dbReference>
<dbReference type="HAMAP" id="MF_00375">
    <property type="entry name" value="HemL_aminotrans_3"/>
    <property type="match status" value="1"/>
</dbReference>
<keyword evidence="5 7" id="KW-0413">Isomerase</keyword>
<dbReference type="UniPathway" id="UPA00251">
    <property type="reaction ID" value="UER00317"/>
</dbReference>
<evidence type="ECO:0000256" key="3">
    <source>
        <dbReference type="ARBA" id="ARBA00008981"/>
    </source>
</evidence>
<dbReference type="EC" id="5.4.3.8" evidence="7"/>
<dbReference type="PANTHER" id="PTHR43713:SF3">
    <property type="entry name" value="GLUTAMATE-1-SEMIALDEHYDE 2,1-AMINOMUTASE 1, CHLOROPLASTIC-RELATED"/>
    <property type="match status" value="1"/>
</dbReference>
<dbReference type="InterPro" id="IPR015421">
    <property type="entry name" value="PyrdxlP-dep_Trfase_major"/>
</dbReference>
<dbReference type="CDD" id="cd00610">
    <property type="entry name" value="OAT_like"/>
    <property type="match status" value="1"/>
</dbReference>
<organism evidence="8 9">
    <name type="scientific">Candidatus Fervidibacter japonicus</name>
    <dbReference type="NCBI Taxonomy" id="2035412"/>
    <lineage>
        <taxon>Bacteria</taxon>
        <taxon>Candidatus Fervidibacterota</taxon>
        <taxon>Candidatus Fervidibacter</taxon>
    </lineage>
</organism>
<accession>A0A2H5X930</accession>
<dbReference type="GO" id="GO:0030170">
    <property type="term" value="F:pyridoxal phosphate binding"/>
    <property type="evidence" value="ECO:0007669"/>
    <property type="project" value="InterPro"/>
</dbReference>
<evidence type="ECO:0000256" key="5">
    <source>
        <dbReference type="ARBA" id="ARBA00023235"/>
    </source>
</evidence>